<accession>A0A165LLS6</accession>
<dbReference type="InParanoid" id="A0A165LLS6"/>
<protein>
    <submittedName>
        <fullName evidence="1">Uncharacterized protein</fullName>
    </submittedName>
</protein>
<organism evidence="1 2">
    <name type="scientific">Exidia glandulosa HHB12029</name>
    <dbReference type="NCBI Taxonomy" id="1314781"/>
    <lineage>
        <taxon>Eukaryota</taxon>
        <taxon>Fungi</taxon>
        <taxon>Dikarya</taxon>
        <taxon>Basidiomycota</taxon>
        <taxon>Agaricomycotina</taxon>
        <taxon>Agaricomycetes</taxon>
        <taxon>Auriculariales</taxon>
        <taxon>Exidiaceae</taxon>
        <taxon>Exidia</taxon>
    </lineage>
</organism>
<evidence type="ECO:0000313" key="2">
    <source>
        <dbReference type="Proteomes" id="UP000077266"/>
    </source>
</evidence>
<reference evidence="1 2" key="1">
    <citation type="journal article" date="2016" name="Mol. Biol. Evol.">
        <title>Comparative Genomics of Early-Diverging Mushroom-Forming Fungi Provides Insights into the Origins of Lignocellulose Decay Capabilities.</title>
        <authorList>
            <person name="Nagy L.G."/>
            <person name="Riley R."/>
            <person name="Tritt A."/>
            <person name="Adam C."/>
            <person name="Daum C."/>
            <person name="Floudas D."/>
            <person name="Sun H."/>
            <person name="Yadav J.S."/>
            <person name="Pangilinan J."/>
            <person name="Larsson K.H."/>
            <person name="Matsuura K."/>
            <person name="Barry K."/>
            <person name="Labutti K."/>
            <person name="Kuo R."/>
            <person name="Ohm R.A."/>
            <person name="Bhattacharya S.S."/>
            <person name="Shirouzu T."/>
            <person name="Yoshinaga Y."/>
            <person name="Martin F.M."/>
            <person name="Grigoriev I.V."/>
            <person name="Hibbett D.S."/>
        </authorList>
    </citation>
    <scope>NUCLEOTIDE SEQUENCE [LARGE SCALE GENOMIC DNA]</scope>
    <source>
        <strain evidence="1 2">HHB12029</strain>
    </source>
</reference>
<sequence>MSTLKDPATVGCNDTRLLNAAVASSTVRLGHCFQVHLSLCLHHHTNLTPIRPSVHCAVRRRRRPRWRPTGSSHSDHWYLQLLLSSSARLPPHAYARSGQQWRSQVLRTRRPSVALFAVIGMRARTTALERFQPPWRCCDSRPELNVPRCTVTRDVCPSRANCCALCPRNSAGFLGFTACFCAFSYLARRIGAPSNSYDVPEAFLTRV</sequence>
<evidence type="ECO:0000313" key="1">
    <source>
        <dbReference type="EMBL" id="KZV98024.1"/>
    </source>
</evidence>
<proteinExistence type="predicted"/>
<dbReference type="AlphaFoldDB" id="A0A165LLS6"/>
<dbReference type="Proteomes" id="UP000077266">
    <property type="component" value="Unassembled WGS sequence"/>
</dbReference>
<dbReference type="EMBL" id="KV425923">
    <property type="protein sequence ID" value="KZV98024.1"/>
    <property type="molecule type" value="Genomic_DNA"/>
</dbReference>
<gene>
    <name evidence="1" type="ORF">EXIGLDRAFT_332824</name>
</gene>
<keyword evidence="2" id="KW-1185">Reference proteome</keyword>
<name>A0A165LLS6_EXIGL</name>